<evidence type="ECO:0000259" key="2">
    <source>
        <dbReference type="Pfam" id="PF08327"/>
    </source>
</evidence>
<accession>A0A2N9L2N1</accession>
<dbReference type="InterPro" id="IPR013538">
    <property type="entry name" value="ASHA1/2-like_C"/>
</dbReference>
<evidence type="ECO:0000313" key="4">
    <source>
        <dbReference type="Proteomes" id="UP000239735"/>
    </source>
</evidence>
<evidence type="ECO:0000256" key="1">
    <source>
        <dbReference type="ARBA" id="ARBA00006817"/>
    </source>
</evidence>
<dbReference type="Proteomes" id="UP000239735">
    <property type="component" value="Unassembled WGS sequence"/>
</dbReference>
<dbReference type="SUPFAM" id="SSF55961">
    <property type="entry name" value="Bet v1-like"/>
    <property type="match status" value="1"/>
</dbReference>
<evidence type="ECO:0000313" key="3">
    <source>
        <dbReference type="EMBL" id="SPE17383.1"/>
    </source>
</evidence>
<reference evidence="4" key="1">
    <citation type="submission" date="2018-02" db="EMBL/GenBank/DDBJ databases">
        <authorList>
            <person name="Hausmann B."/>
        </authorList>
    </citation>
    <scope>NUCLEOTIDE SEQUENCE [LARGE SCALE GENOMIC DNA]</scope>
    <source>
        <strain evidence="4">Peat soil MAG SbA5</strain>
    </source>
</reference>
<dbReference type="AlphaFoldDB" id="A0A2N9L2N1"/>
<proteinExistence type="inferred from homology"/>
<dbReference type="InterPro" id="IPR023393">
    <property type="entry name" value="START-like_dom_sf"/>
</dbReference>
<dbReference type="Pfam" id="PF08327">
    <property type="entry name" value="AHSA1"/>
    <property type="match status" value="1"/>
</dbReference>
<dbReference type="CDD" id="cd07814">
    <property type="entry name" value="SRPBCC_CalC_Aha1-like"/>
    <property type="match status" value="1"/>
</dbReference>
<organism evidence="3 4">
    <name type="scientific">Candidatus Sulfuritelmatomonas gaucii</name>
    <dbReference type="NCBI Taxonomy" id="2043161"/>
    <lineage>
        <taxon>Bacteria</taxon>
        <taxon>Pseudomonadati</taxon>
        <taxon>Acidobacteriota</taxon>
        <taxon>Terriglobia</taxon>
        <taxon>Terriglobales</taxon>
        <taxon>Acidobacteriaceae</taxon>
        <taxon>Candidatus Sulfuritelmatomonas</taxon>
    </lineage>
</organism>
<feature type="domain" description="Activator of Hsp90 ATPase homologue 1/2-like C-terminal" evidence="2">
    <location>
        <begin position="23"/>
        <end position="142"/>
    </location>
</feature>
<dbReference type="EMBL" id="OKRB01000001">
    <property type="protein sequence ID" value="SPE17383.1"/>
    <property type="molecule type" value="Genomic_DNA"/>
</dbReference>
<gene>
    <name evidence="3" type="ORF">SBA5_10069</name>
</gene>
<name>A0A2N9L2N1_9BACT</name>
<dbReference type="OrthoDB" id="67353at2"/>
<protein>
    <submittedName>
        <fullName evidence="3">ATPase</fullName>
    </submittedName>
</protein>
<sequence>MPLPVSGLSSRPFTFNCERMMQASAETLFRAWTEQFDRWFAAPGSVLMQPRVDTAFFFETEFEGQRHPHYGRFLRLKRPQLVELTWLTSATKGSETQVGVELIPSGMGTMLRLTHAGFPDEESKRRHQDAWPHVLAHLDQRMQESA</sequence>
<dbReference type="Gene3D" id="3.30.530.20">
    <property type="match status" value="1"/>
</dbReference>
<comment type="similarity">
    <text evidence="1">Belongs to the AHA1 family.</text>
</comment>